<evidence type="ECO:0000256" key="2">
    <source>
        <dbReference type="ARBA" id="ARBA00006829"/>
    </source>
</evidence>
<reference evidence="9 10" key="1">
    <citation type="submission" date="2020-01" db="EMBL/GenBank/DDBJ databases">
        <title>Draft genome sequence of Aspergillus udagawae IFM 53868.</title>
        <authorList>
            <person name="Takahashi H."/>
            <person name="Yaguchi T."/>
        </authorList>
    </citation>
    <scope>NUCLEOTIDE SEQUENCE [LARGE SCALE GENOMIC DNA]</scope>
    <source>
        <strain evidence="9 10">IFM 53868</strain>
    </source>
</reference>
<feature type="transmembrane region" description="Helical" evidence="7">
    <location>
        <begin position="60"/>
        <end position="80"/>
    </location>
</feature>
<protein>
    <submittedName>
        <fullName evidence="9">MFS transporter, putative</fullName>
    </submittedName>
</protein>
<evidence type="ECO:0000313" key="9">
    <source>
        <dbReference type="EMBL" id="GFF93121.1"/>
    </source>
</evidence>
<organism evidence="9 10">
    <name type="scientific">Aspergillus udagawae</name>
    <dbReference type="NCBI Taxonomy" id="91492"/>
    <lineage>
        <taxon>Eukaryota</taxon>
        <taxon>Fungi</taxon>
        <taxon>Dikarya</taxon>
        <taxon>Ascomycota</taxon>
        <taxon>Pezizomycotina</taxon>
        <taxon>Eurotiomycetes</taxon>
        <taxon>Eurotiomycetidae</taxon>
        <taxon>Eurotiales</taxon>
        <taxon>Aspergillaceae</taxon>
        <taxon>Aspergillus</taxon>
        <taxon>Aspergillus subgen. Fumigati</taxon>
    </lineage>
</organism>
<dbReference type="InterPro" id="IPR001958">
    <property type="entry name" value="Tet-R_TetA/multi-R_MdtG-like"/>
</dbReference>
<proteinExistence type="inferred from homology"/>
<dbReference type="Proteomes" id="UP000465266">
    <property type="component" value="Unassembled WGS sequence"/>
</dbReference>
<feature type="transmembrane region" description="Helical" evidence="7">
    <location>
        <begin position="16"/>
        <end position="40"/>
    </location>
</feature>
<dbReference type="EMBL" id="BLKG01000088">
    <property type="protein sequence ID" value="GFF93121.1"/>
    <property type="molecule type" value="Genomic_DNA"/>
</dbReference>
<evidence type="ECO:0000259" key="8">
    <source>
        <dbReference type="PROSITE" id="PS50850"/>
    </source>
</evidence>
<accession>A0ABQ1B3M3</accession>
<keyword evidence="4 7" id="KW-0812">Transmembrane</keyword>
<evidence type="ECO:0000256" key="7">
    <source>
        <dbReference type="SAM" id="Phobius"/>
    </source>
</evidence>
<dbReference type="InterPro" id="IPR036259">
    <property type="entry name" value="MFS_trans_sf"/>
</dbReference>
<evidence type="ECO:0000256" key="1">
    <source>
        <dbReference type="ARBA" id="ARBA00004141"/>
    </source>
</evidence>
<name>A0ABQ1B3M3_9EURO</name>
<dbReference type="PANTHER" id="PTHR23506:SF35">
    <property type="entry name" value="MAJOR FACILITATOR SUPERFAMILY (MFS) PROFILE DOMAIN-CONTAINING PROTEIN-RELATED"/>
    <property type="match status" value="1"/>
</dbReference>
<evidence type="ECO:0000256" key="5">
    <source>
        <dbReference type="ARBA" id="ARBA00022989"/>
    </source>
</evidence>
<comment type="caution">
    <text evidence="9">The sequence shown here is derived from an EMBL/GenBank/DDBJ whole genome shotgun (WGS) entry which is preliminary data.</text>
</comment>
<dbReference type="Pfam" id="PF07690">
    <property type="entry name" value="MFS_1"/>
    <property type="match status" value="1"/>
</dbReference>
<dbReference type="PANTHER" id="PTHR23506">
    <property type="entry name" value="GH10249P"/>
    <property type="match status" value="1"/>
</dbReference>
<keyword evidence="6 7" id="KW-0472">Membrane</keyword>
<evidence type="ECO:0000313" key="10">
    <source>
        <dbReference type="Proteomes" id="UP000465266"/>
    </source>
</evidence>
<feature type="transmembrane region" description="Helical" evidence="7">
    <location>
        <begin position="149"/>
        <end position="171"/>
    </location>
</feature>
<sequence length="361" mass="38773">MTDNLHWSFQWRSSKAFTISTIIVALFAETFLYGFIVPILSYMVDVRLRLPPSQTQRLTTALLTLHGFVSIASAPIIAHFTDKFPNRKVPLLISLAGCMIGTFLVASATSVWTLFMGRTMQACSGSATWIIGFATLADNVGQEHMGKVLGLAMSFVTAGMTLGPVVSGALLQLAGYWTAWSAPLVLLALNSTARMLMLEKEKAVEEPTASNEERAPLLASTRPECEIPDQSGHTSIITFYGVLLSDARIITGLLNTFLFSVILSGFDATLPLHLQDIFGWSSLPIVGWLRDRIGIRYPTALGWVLIAPLLWTIGVPGVPGSPWASSEAYGKAIFVGGIVGIGAASPLVRGAGMFQLTGLSP</sequence>
<dbReference type="SUPFAM" id="SSF103473">
    <property type="entry name" value="MFS general substrate transporter"/>
    <property type="match status" value="1"/>
</dbReference>
<keyword evidence="3" id="KW-0813">Transport</keyword>
<dbReference type="InterPro" id="IPR050930">
    <property type="entry name" value="MFS_Vesicular_Transporter"/>
</dbReference>
<keyword evidence="10" id="KW-1185">Reference proteome</keyword>
<gene>
    <name evidence="9" type="ORF">IFM53868_07081</name>
</gene>
<feature type="transmembrane region" description="Helical" evidence="7">
    <location>
        <begin position="328"/>
        <end position="348"/>
    </location>
</feature>
<dbReference type="InterPro" id="IPR011701">
    <property type="entry name" value="MFS"/>
</dbReference>
<feature type="transmembrane region" description="Helical" evidence="7">
    <location>
        <begin position="92"/>
        <end position="113"/>
    </location>
</feature>
<evidence type="ECO:0000256" key="4">
    <source>
        <dbReference type="ARBA" id="ARBA00022692"/>
    </source>
</evidence>
<evidence type="ECO:0000256" key="6">
    <source>
        <dbReference type="ARBA" id="ARBA00023136"/>
    </source>
</evidence>
<dbReference type="Gene3D" id="1.20.1250.20">
    <property type="entry name" value="MFS general substrate transporter like domains"/>
    <property type="match status" value="1"/>
</dbReference>
<dbReference type="PRINTS" id="PR01035">
    <property type="entry name" value="TCRTETA"/>
</dbReference>
<comment type="subcellular location">
    <subcellularLocation>
        <location evidence="1">Membrane</location>
        <topology evidence="1">Multi-pass membrane protein</topology>
    </subcellularLocation>
</comment>
<dbReference type="PROSITE" id="PS50850">
    <property type="entry name" value="MFS"/>
    <property type="match status" value="1"/>
</dbReference>
<evidence type="ECO:0000256" key="3">
    <source>
        <dbReference type="ARBA" id="ARBA00022448"/>
    </source>
</evidence>
<feature type="transmembrane region" description="Helical" evidence="7">
    <location>
        <begin position="301"/>
        <end position="322"/>
    </location>
</feature>
<dbReference type="InterPro" id="IPR020846">
    <property type="entry name" value="MFS_dom"/>
</dbReference>
<feature type="domain" description="Major facilitator superfamily (MFS) profile" evidence="8">
    <location>
        <begin position="22"/>
        <end position="361"/>
    </location>
</feature>
<comment type="similarity">
    <text evidence="2">Belongs to the major facilitator superfamily. Vesicular transporter family.</text>
</comment>
<keyword evidence="5 7" id="KW-1133">Transmembrane helix</keyword>